<organism evidence="2 3">
    <name type="scientific">Deefgea piscis</name>
    <dbReference type="NCBI Taxonomy" id="2739061"/>
    <lineage>
        <taxon>Bacteria</taxon>
        <taxon>Pseudomonadati</taxon>
        <taxon>Pseudomonadota</taxon>
        <taxon>Betaproteobacteria</taxon>
        <taxon>Neisseriales</taxon>
        <taxon>Chitinibacteraceae</taxon>
        <taxon>Deefgea</taxon>
    </lineage>
</organism>
<evidence type="ECO:0000313" key="2">
    <source>
        <dbReference type="EMBL" id="QKJ65628.1"/>
    </source>
</evidence>
<protein>
    <submittedName>
        <fullName evidence="2">Uncharacterized protein</fullName>
    </submittedName>
</protein>
<gene>
    <name evidence="2" type="ORF">HQN60_02105</name>
</gene>
<sequence>MGGLGLLILLIGYIWLAKVAIKWAYHHLPRMAALALLLLLVTLPFIDAIAGRIILKAKCNQQGDVVVLKSIADVEGIGIARSVLESSPSYYGYQYVEGGYAYTDAPWMFQRAEIDPVSGQVQVIEKISPKARYLLLEGPRQDSAYFYQTRTTISDKLTGQVLASMDWFAFRGGWAERVMMAFSDAGPSQVAACGNFEDKDKKIIAMLHSTLQPKP</sequence>
<dbReference type="EMBL" id="CP054143">
    <property type="protein sequence ID" value="QKJ65628.1"/>
    <property type="molecule type" value="Genomic_DNA"/>
</dbReference>
<dbReference type="KEGG" id="dee:HQN60_02105"/>
<evidence type="ECO:0000313" key="3">
    <source>
        <dbReference type="Proteomes" id="UP000504844"/>
    </source>
</evidence>
<dbReference type="RefSeq" id="WP_173532138.1">
    <property type="nucleotide sequence ID" value="NZ_CP054143.1"/>
</dbReference>
<dbReference type="Proteomes" id="UP000504844">
    <property type="component" value="Chromosome"/>
</dbReference>
<evidence type="ECO:0000256" key="1">
    <source>
        <dbReference type="SAM" id="Phobius"/>
    </source>
</evidence>
<name>A0A6M8SN80_9NEIS</name>
<proteinExistence type="predicted"/>
<feature type="transmembrane region" description="Helical" evidence="1">
    <location>
        <begin position="32"/>
        <end position="55"/>
    </location>
</feature>
<feature type="transmembrane region" description="Helical" evidence="1">
    <location>
        <begin position="6"/>
        <end position="25"/>
    </location>
</feature>
<accession>A0A6M8SN80</accession>
<dbReference type="AlphaFoldDB" id="A0A6M8SN80"/>
<keyword evidence="1" id="KW-0812">Transmembrane</keyword>
<reference evidence="2 3" key="1">
    <citation type="submission" date="2020-05" db="EMBL/GenBank/DDBJ databases">
        <title>Complete genome sequence of Deefgea sp. D17.</title>
        <authorList>
            <person name="Bae J.-W."/>
            <person name="Han J.E."/>
        </authorList>
    </citation>
    <scope>NUCLEOTIDE SEQUENCE [LARGE SCALE GENOMIC DNA]</scope>
    <source>
        <strain evidence="2 3">D17</strain>
    </source>
</reference>
<keyword evidence="1" id="KW-0472">Membrane</keyword>
<keyword evidence="1" id="KW-1133">Transmembrane helix</keyword>
<keyword evidence="3" id="KW-1185">Reference proteome</keyword>